<keyword evidence="3" id="KW-0133">Cell shape</keyword>
<feature type="transmembrane region" description="Helical" evidence="6">
    <location>
        <begin position="192"/>
        <end position="209"/>
    </location>
</feature>
<gene>
    <name evidence="7" type="ORF">DW753_13460</name>
</gene>
<dbReference type="PANTHER" id="PTHR30474">
    <property type="entry name" value="CELL CYCLE PROTEIN"/>
    <property type="match status" value="1"/>
</dbReference>
<comment type="caution">
    <text evidence="7">The sequence shown here is derived from an EMBL/GenBank/DDBJ whole genome shotgun (WGS) entry which is preliminary data.</text>
</comment>
<feature type="transmembrane region" description="Helical" evidence="6">
    <location>
        <begin position="354"/>
        <end position="373"/>
    </location>
</feature>
<name>A0A414IQI8_9FIRM</name>
<organism evidence="7 8">
    <name type="scientific">Agathobacter rectalis</name>
    <dbReference type="NCBI Taxonomy" id="39491"/>
    <lineage>
        <taxon>Bacteria</taxon>
        <taxon>Bacillati</taxon>
        <taxon>Bacillota</taxon>
        <taxon>Clostridia</taxon>
        <taxon>Lachnospirales</taxon>
        <taxon>Lachnospiraceae</taxon>
        <taxon>Agathobacter</taxon>
    </lineage>
</organism>
<evidence type="ECO:0000256" key="6">
    <source>
        <dbReference type="SAM" id="Phobius"/>
    </source>
</evidence>
<evidence type="ECO:0000256" key="3">
    <source>
        <dbReference type="ARBA" id="ARBA00022960"/>
    </source>
</evidence>
<comment type="subcellular location">
    <subcellularLocation>
        <location evidence="1">Membrane</location>
        <topology evidence="1">Multi-pass membrane protein</topology>
    </subcellularLocation>
</comment>
<reference evidence="7 8" key="1">
    <citation type="submission" date="2018-08" db="EMBL/GenBank/DDBJ databases">
        <title>A genome reference for cultivated species of the human gut microbiota.</title>
        <authorList>
            <person name="Zou Y."/>
            <person name="Xue W."/>
            <person name="Luo G."/>
        </authorList>
    </citation>
    <scope>NUCLEOTIDE SEQUENCE [LARGE SCALE GENOMIC DNA]</scope>
    <source>
        <strain evidence="7 8">AM29-10</strain>
    </source>
</reference>
<evidence type="ECO:0000256" key="4">
    <source>
        <dbReference type="ARBA" id="ARBA00022989"/>
    </source>
</evidence>
<evidence type="ECO:0000313" key="8">
    <source>
        <dbReference type="Proteomes" id="UP000285290"/>
    </source>
</evidence>
<protein>
    <recommendedName>
        <fullName evidence="9">FtsW/RodA/SpoVE family cell cycle protein</fullName>
    </recommendedName>
</protein>
<feature type="transmembrane region" description="Helical" evidence="6">
    <location>
        <begin position="276"/>
        <end position="302"/>
    </location>
</feature>
<evidence type="ECO:0000256" key="1">
    <source>
        <dbReference type="ARBA" id="ARBA00004141"/>
    </source>
</evidence>
<dbReference type="EMBL" id="QSKC01000023">
    <property type="protein sequence ID" value="RHE30684.1"/>
    <property type="molecule type" value="Genomic_DNA"/>
</dbReference>
<dbReference type="InterPro" id="IPR001182">
    <property type="entry name" value="FtsW/RodA"/>
</dbReference>
<proteinExistence type="predicted"/>
<accession>A0A414IQI8</accession>
<evidence type="ECO:0008006" key="9">
    <source>
        <dbReference type="Google" id="ProtNLM"/>
    </source>
</evidence>
<dbReference type="GO" id="GO:0005886">
    <property type="term" value="C:plasma membrane"/>
    <property type="evidence" value="ECO:0007669"/>
    <property type="project" value="TreeGrafter"/>
</dbReference>
<sequence length="392" mass="44026">MIEVLMKKRIWDTVEKDYYKLYFISICIAGMSILMITSATYSESGMFYVSRQLIFILVGVMLMVIGAHFNILIFLFKHSKAVYIIAVILLLLLKSSLGVSSHGATRWLRIPFIQIQPVEVMKFGLIVLLARFIYKYHKFIGSFKMTIYCWIFGIIPALLTLKLSSDLSSSLVILGITFGLTLSFNKTIRFQVPIFIMIFGVIFGYILYINNNLPDVQNLSNYSYRVVRIAAWLHPEQYPDIAYQTQSALYGIGSAGLMGVGLGKNYVLIPEEHTDFIFALLTHQLGIFGGIGLILAYAYMLFQIMKIAINATSIYDTILATGIFIHIALQVVINICVATSLFPNTGLPLPIMSYGGSSTLMTFMELGICVSISKKSVLKYCNWLLLKNKGSE</sequence>
<dbReference type="GO" id="GO:0032153">
    <property type="term" value="C:cell division site"/>
    <property type="evidence" value="ECO:0007669"/>
    <property type="project" value="TreeGrafter"/>
</dbReference>
<keyword evidence="5 6" id="KW-0472">Membrane</keyword>
<feature type="transmembrane region" description="Helical" evidence="6">
    <location>
        <begin position="53"/>
        <end position="75"/>
    </location>
</feature>
<dbReference type="GO" id="GO:0051301">
    <property type="term" value="P:cell division"/>
    <property type="evidence" value="ECO:0007669"/>
    <property type="project" value="InterPro"/>
</dbReference>
<feature type="transmembrane region" description="Helical" evidence="6">
    <location>
        <begin position="314"/>
        <end position="342"/>
    </location>
</feature>
<feature type="transmembrane region" description="Helical" evidence="6">
    <location>
        <begin position="82"/>
        <end position="100"/>
    </location>
</feature>
<dbReference type="Pfam" id="PF01098">
    <property type="entry name" value="FTSW_RODA_SPOVE"/>
    <property type="match status" value="1"/>
</dbReference>
<feature type="transmembrane region" description="Helical" evidence="6">
    <location>
        <begin position="145"/>
        <end position="161"/>
    </location>
</feature>
<feature type="transmembrane region" description="Helical" evidence="6">
    <location>
        <begin position="112"/>
        <end position="133"/>
    </location>
</feature>
<dbReference type="GO" id="GO:0015648">
    <property type="term" value="F:lipid-linked peptidoglycan transporter activity"/>
    <property type="evidence" value="ECO:0007669"/>
    <property type="project" value="TreeGrafter"/>
</dbReference>
<evidence type="ECO:0000313" key="7">
    <source>
        <dbReference type="EMBL" id="RHE30684.1"/>
    </source>
</evidence>
<dbReference type="Proteomes" id="UP000285290">
    <property type="component" value="Unassembled WGS sequence"/>
</dbReference>
<feature type="transmembrane region" description="Helical" evidence="6">
    <location>
        <begin position="21"/>
        <end position="41"/>
    </location>
</feature>
<evidence type="ECO:0000256" key="2">
    <source>
        <dbReference type="ARBA" id="ARBA00022692"/>
    </source>
</evidence>
<keyword evidence="4 6" id="KW-1133">Transmembrane helix</keyword>
<evidence type="ECO:0000256" key="5">
    <source>
        <dbReference type="ARBA" id="ARBA00023136"/>
    </source>
</evidence>
<keyword evidence="2 6" id="KW-0812">Transmembrane</keyword>
<dbReference type="GO" id="GO:0008360">
    <property type="term" value="P:regulation of cell shape"/>
    <property type="evidence" value="ECO:0007669"/>
    <property type="project" value="UniProtKB-KW"/>
</dbReference>
<dbReference type="AlphaFoldDB" id="A0A414IQI8"/>